<dbReference type="Pfam" id="PF13637">
    <property type="entry name" value="Ank_4"/>
    <property type="match status" value="1"/>
</dbReference>
<dbReference type="InterPro" id="IPR002110">
    <property type="entry name" value="Ankyrin_rpt"/>
</dbReference>
<accession>L7RC08</accession>
<dbReference type="OrthoDB" id="13313at10239"/>
<gene>
    <name evidence="1" type="ORF">Moumou_00177</name>
</gene>
<dbReference type="Proteomes" id="UP000201640">
    <property type="component" value="Segment"/>
</dbReference>
<reference evidence="1 2" key="1">
    <citation type="journal article" date="2012" name="Genome Biol. Evol.">
        <title>Related Giant Viruses in Distant Locations and Different Habitats: Acanthamoeba polyphaga moumouvirus Represents a Third Lineage of the Mimiviridae That Is Close to the Megavirus Lineage.</title>
        <authorList>
            <person name="Yoosuf N."/>
            <person name="Yutin N."/>
            <person name="Colson P."/>
            <person name="Shabalina S.A."/>
            <person name="Pagnier I."/>
            <person name="Robert C."/>
            <person name="Azza S."/>
            <person name="Klose T."/>
            <person name="Wong J."/>
            <person name="Rossmann M.G."/>
            <person name="La Scola B."/>
            <person name="Raoult D."/>
            <person name="Koonin E.V."/>
        </authorList>
    </citation>
    <scope>NUCLEOTIDE SEQUENCE [LARGE SCALE GENOMIC DNA]</scope>
    <source>
        <strain evidence="1 2">M10A</strain>
    </source>
</reference>
<dbReference type="EMBL" id="JX962719">
    <property type="protein sequence ID" value="AGC01721.1"/>
    <property type="molecule type" value="Genomic_DNA"/>
</dbReference>
<dbReference type="SUPFAM" id="SSF140860">
    <property type="entry name" value="Pseudo ankyrin repeat-like"/>
    <property type="match status" value="1"/>
</dbReference>
<dbReference type="Gene3D" id="1.25.40.20">
    <property type="entry name" value="Ankyrin repeat-containing domain"/>
    <property type="match status" value="1"/>
</dbReference>
<protein>
    <submittedName>
        <fullName evidence="1">Ankyrin repeat protein</fullName>
    </submittedName>
</protein>
<sequence>MDELFVKITNEQELHNGFQYSDGLNILDSNFNENCDDFYGSGGFYITSLKNINKYYYCGINLRIVELPLLDKNFKIVPVGDSWRVNMLIMKEKYSLYDKSTYDKFGLKMEDNDFIVDFASKNNNIKFFNDWTDHKLLLKYTINSIDDASILGNIDILNWWQESGLDLIYTSRAINYASANNQIRILNWWKCSNLKLLYTSEALDLASKNGHKETLDWWLKSGLTLKYTEKSMDWASMKNQYEVLDWWLNSGLTPRYSYEAMDYASWNGNITVLNWWIKSGLELKYTKNYYFWYNNDNKSNTNVLDWWCRSGLKIKFKHLQQ</sequence>
<keyword evidence="2" id="KW-1185">Reference proteome</keyword>
<organism evidence="1 2">
    <name type="scientific">Acanthamoeba polyphaga moumouvirus</name>
    <dbReference type="NCBI Taxonomy" id="1269028"/>
    <lineage>
        <taxon>Viruses</taxon>
        <taxon>Varidnaviria</taxon>
        <taxon>Bamfordvirae</taxon>
        <taxon>Nucleocytoviricota</taxon>
        <taxon>Megaviricetes</taxon>
        <taxon>Imitervirales</taxon>
        <taxon>Mimiviridae</taxon>
        <taxon>Megamimivirinae</taxon>
        <taxon>Moumouvirus</taxon>
    </lineage>
</organism>
<proteinExistence type="predicted"/>
<dbReference type="KEGG" id="vg:14445269"/>
<dbReference type="InterPro" id="IPR052050">
    <property type="entry name" value="SecEffector_AnkRepeat"/>
</dbReference>
<dbReference type="RefSeq" id="YP_007354157.1">
    <property type="nucleotide sequence ID" value="NC_020104.1"/>
</dbReference>
<dbReference type="InterPro" id="IPR036770">
    <property type="entry name" value="Ankyrin_rpt-contain_sf"/>
</dbReference>
<dbReference type="PANTHER" id="PTHR46586:SF3">
    <property type="entry name" value="ANKYRIN REPEAT-CONTAINING PROTEIN"/>
    <property type="match status" value="1"/>
</dbReference>
<dbReference type="PANTHER" id="PTHR46586">
    <property type="entry name" value="ANKYRIN REPEAT-CONTAINING PROTEIN"/>
    <property type="match status" value="1"/>
</dbReference>
<dbReference type="GeneID" id="14445269"/>
<evidence type="ECO:0000313" key="2">
    <source>
        <dbReference type="Proteomes" id="UP000201640"/>
    </source>
</evidence>
<evidence type="ECO:0000313" key="1">
    <source>
        <dbReference type="EMBL" id="AGC01721.1"/>
    </source>
</evidence>
<name>L7RC08_9VIRU</name>